<dbReference type="AlphaFoldDB" id="A0A2N5CPP7"/>
<name>A0A2N5CPP7_9CAUL</name>
<keyword evidence="1 2" id="KW-0597">Phosphoprotein</keyword>
<dbReference type="InterPro" id="IPR001789">
    <property type="entry name" value="Sig_transdc_resp-reg_receiver"/>
</dbReference>
<feature type="domain" description="Response regulatory" evidence="3">
    <location>
        <begin position="2"/>
        <end position="120"/>
    </location>
</feature>
<dbReference type="SUPFAM" id="SSF52172">
    <property type="entry name" value="CheY-like"/>
    <property type="match status" value="1"/>
</dbReference>
<proteinExistence type="predicted"/>
<comment type="caution">
    <text evidence="4">The sequence shown here is derived from an EMBL/GenBank/DDBJ whole genome shotgun (WGS) entry which is preliminary data.</text>
</comment>
<dbReference type="GO" id="GO:0000160">
    <property type="term" value="P:phosphorelay signal transduction system"/>
    <property type="evidence" value="ECO:0007669"/>
    <property type="project" value="InterPro"/>
</dbReference>
<feature type="modified residue" description="4-aspartylphosphate" evidence="2">
    <location>
        <position position="51"/>
    </location>
</feature>
<dbReference type="Pfam" id="PF00072">
    <property type="entry name" value="Response_reg"/>
    <property type="match status" value="1"/>
</dbReference>
<dbReference type="PROSITE" id="PS50110">
    <property type="entry name" value="RESPONSE_REGULATORY"/>
    <property type="match status" value="1"/>
</dbReference>
<dbReference type="CDD" id="cd17546">
    <property type="entry name" value="REC_hyHK_CKI1_RcsC-like"/>
    <property type="match status" value="1"/>
</dbReference>
<evidence type="ECO:0000259" key="3">
    <source>
        <dbReference type="PROSITE" id="PS50110"/>
    </source>
</evidence>
<dbReference type="InterPro" id="IPR050595">
    <property type="entry name" value="Bact_response_regulator"/>
</dbReference>
<evidence type="ECO:0000313" key="4">
    <source>
        <dbReference type="EMBL" id="PLR09130.1"/>
    </source>
</evidence>
<dbReference type="EMBL" id="PJRQ01000040">
    <property type="protein sequence ID" value="PLR09130.1"/>
    <property type="molecule type" value="Genomic_DNA"/>
</dbReference>
<reference evidence="4 5" key="1">
    <citation type="submission" date="2017-12" db="EMBL/GenBank/DDBJ databases">
        <title>The genome sequence of Caulobacter flavus CGMCC1 15093.</title>
        <authorList>
            <person name="Gao J."/>
            <person name="Mao X."/>
            <person name="Sun J."/>
        </authorList>
    </citation>
    <scope>NUCLEOTIDE SEQUENCE [LARGE SCALE GENOMIC DNA]</scope>
    <source>
        <strain evidence="4 5">CGMCC1 15093</strain>
    </source>
</reference>
<protein>
    <recommendedName>
        <fullName evidence="3">Response regulatory domain-containing protein</fullName>
    </recommendedName>
</protein>
<dbReference type="RefSeq" id="WP_101714462.1">
    <property type="nucleotide sequence ID" value="NZ_PJRQ01000040.1"/>
</dbReference>
<sequence length="128" mass="13813">MKVIVVDDDPFVREVAGIFLQGARLEPVEAADGDEAIAAFEKGPFAIALIDLLMPNREGLETIAEIKRRWPATRIIAMSGGSKLIDKAQALDWAQGFGADAIIGKPFDPRSLIEQVDAQRRAAPVATT</sequence>
<accession>A0A2N5CPP7</accession>
<evidence type="ECO:0000313" key="5">
    <source>
        <dbReference type="Proteomes" id="UP000234483"/>
    </source>
</evidence>
<evidence type="ECO:0000256" key="2">
    <source>
        <dbReference type="PROSITE-ProRule" id="PRU00169"/>
    </source>
</evidence>
<gene>
    <name evidence="4" type="ORF">CFHF_18480</name>
</gene>
<dbReference type="PANTHER" id="PTHR44591:SF23">
    <property type="entry name" value="CHEY SUBFAMILY"/>
    <property type="match status" value="1"/>
</dbReference>
<evidence type="ECO:0000256" key="1">
    <source>
        <dbReference type="ARBA" id="ARBA00022553"/>
    </source>
</evidence>
<dbReference type="PANTHER" id="PTHR44591">
    <property type="entry name" value="STRESS RESPONSE REGULATOR PROTEIN 1"/>
    <property type="match status" value="1"/>
</dbReference>
<organism evidence="4 5">
    <name type="scientific">Caulobacter flavus</name>
    <dbReference type="NCBI Taxonomy" id="1679497"/>
    <lineage>
        <taxon>Bacteria</taxon>
        <taxon>Pseudomonadati</taxon>
        <taxon>Pseudomonadota</taxon>
        <taxon>Alphaproteobacteria</taxon>
        <taxon>Caulobacterales</taxon>
        <taxon>Caulobacteraceae</taxon>
        <taxon>Caulobacter</taxon>
    </lineage>
</organism>
<dbReference type="Proteomes" id="UP000234483">
    <property type="component" value="Unassembled WGS sequence"/>
</dbReference>
<dbReference type="InterPro" id="IPR011006">
    <property type="entry name" value="CheY-like_superfamily"/>
</dbReference>
<dbReference type="SMART" id="SM00448">
    <property type="entry name" value="REC"/>
    <property type="match status" value="1"/>
</dbReference>
<dbReference type="Gene3D" id="3.40.50.2300">
    <property type="match status" value="1"/>
</dbReference>